<keyword evidence="1" id="KW-0472">Membrane</keyword>
<dbReference type="RefSeq" id="WP_107221714.1">
    <property type="nucleotide sequence ID" value="NZ_CP028339.1"/>
</dbReference>
<name>A0A2R4BQM7_THAAR</name>
<protein>
    <recommendedName>
        <fullName evidence="2">Putative Flp pilus-assembly TadG-like N-terminal domain-containing protein</fullName>
    </recommendedName>
</protein>
<keyword evidence="4" id="KW-1185">Reference proteome</keyword>
<accession>A0A2R4BQM7</accession>
<keyword evidence="1" id="KW-0812">Transmembrane</keyword>
<dbReference type="EMBL" id="CP028339">
    <property type="protein sequence ID" value="AVR89637.1"/>
    <property type="molecule type" value="Genomic_DNA"/>
</dbReference>
<proteinExistence type="predicted"/>
<reference evidence="3 4" key="1">
    <citation type="submission" date="2018-03" db="EMBL/GenBank/DDBJ databases">
        <title>Complete genome sequence of Thauera aromatica, a model organism for studying aromatic compound degradation under denitrifying conditions.</title>
        <authorList>
            <person name="Lo H.-Y."/>
            <person name="Goris T."/>
            <person name="Boll M."/>
            <person name="Mueller J.A."/>
        </authorList>
    </citation>
    <scope>NUCLEOTIDE SEQUENCE [LARGE SCALE GENOMIC DNA]</scope>
    <source>
        <strain evidence="3 4">K172</strain>
    </source>
</reference>
<evidence type="ECO:0000259" key="2">
    <source>
        <dbReference type="Pfam" id="PF13400"/>
    </source>
</evidence>
<feature type="domain" description="Putative Flp pilus-assembly TadG-like N-terminal" evidence="2">
    <location>
        <begin position="13"/>
        <end position="58"/>
    </location>
</feature>
<feature type="transmembrane region" description="Helical" evidence="1">
    <location>
        <begin position="12"/>
        <end position="34"/>
    </location>
</feature>
<gene>
    <name evidence="3" type="ORF">Tharo_2755</name>
</gene>
<dbReference type="KEGG" id="tak:Tharo_2755"/>
<dbReference type="InterPro" id="IPR028087">
    <property type="entry name" value="Tad_N"/>
</dbReference>
<keyword evidence="1" id="KW-1133">Transmembrane helix</keyword>
<dbReference type="Pfam" id="PF13400">
    <property type="entry name" value="Tad"/>
    <property type="match status" value="1"/>
</dbReference>
<sequence length="412" mass="43225">MRFRDSGPNKQRGAVAIITGLAMVVLVGFAGLALDGGRLYLNKTELQNAADACALAAAFELAGSPIPSDSFPHGENAGKLVGTENSVDFQGHVISADDIVVEFSSSLDGPWVNAGSAGGDSKFVRCTIAEDGIQPWFMQVLGFGEQTVAALATATLRPAQTNCAIPVGLCTKGAAADEDGYGHVIGQWYEDGVYEAGEGQTGSFNWIDFSPPEGGASELSDLFEGEGQCELSTDSQVGQSGKVQSLEKGWNTRFGLYKGASNADSATPDWTGYAYTYAEDPAATQSWHAKSDAYDDFKSKRAANTPYQGDDLSGLGLGNSYKSSSTATHGAKGANRRLVTVPIVPCEDWASSQVVDIQAWACMLMLHPITGPHDTIYMEYLGLSNMPGSPCVTYGLPGSSTAQGPAVPTLVQ</sequence>
<organism evidence="3 4">
    <name type="scientific">Thauera aromatica K172</name>
    <dbReference type="NCBI Taxonomy" id="44139"/>
    <lineage>
        <taxon>Bacteria</taxon>
        <taxon>Pseudomonadati</taxon>
        <taxon>Pseudomonadota</taxon>
        <taxon>Betaproteobacteria</taxon>
        <taxon>Rhodocyclales</taxon>
        <taxon>Zoogloeaceae</taxon>
        <taxon>Thauera</taxon>
    </lineage>
</organism>
<dbReference type="AlphaFoldDB" id="A0A2R4BQM7"/>
<evidence type="ECO:0000313" key="4">
    <source>
        <dbReference type="Proteomes" id="UP000241885"/>
    </source>
</evidence>
<dbReference type="Proteomes" id="UP000241885">
    <property type="component" value="Chromosome"/>
</dbReference>
<evidence type="ECO:0000313" key="3">
    <source>
        <dbReference type="EMBL" id="AVR89637.1"/>
    </source>
</evidence>
<dbReference type="OrthoDB" id="8595764at2"/>
<evidence type="ECO:0000256" key="1">
    <source>
        <dbReference type="SAM" id="Phobius"/>
    </source>
</evidence>